<dbReference type="Pfam" id="PF00155">
    <property type="entry name" value="Aminotran_1_2"/>
    <property type="match status" value="1"/>
</dbReference>
<dbReference type="EMBL" id="CAHIKZ030001355">
    <property type="protein sequence ID" value="CAE1260971.1"/>
    <property type="molecule type" value="Genomic_DNA"/>
</dbReference>
<dbReference type="InterPro" id="IPR004839">
    <property type="entry name" value="Aminotransferase_I/II_large"/>
</dbReference>
<dbReference type="Proteomes" id="UP000597762">
    <property type="component" value="Unassembled WGS sequence"/>
</dbReference>
<dbReference type="InterPro" id="IPR050087">
    <property type="entry name" value="AON_synthase_class-II"/>
</dbReference>
<dbReference type="GO" id="GO:0048821">
    <property type="term" value="P:erythrocyte development"/>
    <property type="evidence" value="ECO:0007669"/>
    <property type="project" value="TreeGrafter"/>
</dbReference>
<sequence>MNCVRQYAPQVLSYVNQCPFMSHAVRYASSHQRQSKDNLAEAASQDSPASNCPFLAKEKPLGVHEVSPLIKQDMINAFSQGPQELPTTDMDHRISTSVPSSMTAETMATDVDLTPTEQLTPQSVVSATAAANAAATASSPSSSHAVKANKIGGSANGWGSSQGSSMFFDYEKFFEEEIEKKKEDHSYRVFKKVLRKGNKFPWAEEYSNIDKKDITVWCSNDYVGMSWHPLVTNSVQEALHKYGAGAGGTRNISGNSPLHESLEKELASLHQKEAALLFTSCYVANDTTLCTLGKHLPGVQIFSDAGNHASMIQGIRNSRAPKHIFNHNDPLHLEELLRKADPNIPKIVALETVHSMTGAVCPLEELCDVAHKYGALTFVDEVHAVGLYGENGAGIGERDKVLHKMDMITGTLGKAFGNMGGYMASTALTIDMIRSYASGFIFTTSLPPTTLAGATTAIRIMKSDEGRQLRKRHQSNVKYLRDCLLTVGIPAVLCPSHIIPIHVGDPKLSTSICNDLLIKHNIYVQAINYPTVARGEEKLRVAATPHHTKEMMDHFVDCVVKVWLEHGLTLNPDSTWPAEFDEKFKKFSI</sequence>
<keyword evidence="3 6" id="KW-0808">Transferase</keyword>
<dbReference type="GO" id="GO:0030170">
    <property type="term" value="F:pyridoxal phosphate binding"/>
    <property type="evidence" value="ECO:0007669"/>
    <property type="project" value="UniProtKB-UniRule"/>
</dbReference>
<evidence type="ECO:0000256" key="1">
    <source>
        <dbReference type="ARBA" id="ARBA00001933"/>
    </source>
</evidence>
<dbReference type="PANTHER" id="PTHR13693:SF102">
    <property type="entry name" value="2-AMINO-3-KETOBUTYRATE COENZYME A LIGASE, MITOCHONDRIAL"/>
    <property type="match status" value="1"/>
</dbReference>
<evidence type="ECO:0000259" key="7">
    <source>
        <dbReference type="Pfam" id="PF00155"/>
    </source>
</evidence>
<dbReference type="EC" id="2.3.1.37" evidence="6"/>
<evidence type="ECO:0000313" key="8">
    <source>
        <dbReference type="EMBL" id="CAE1260971.1"/>
    </source>
</evidence>
<dbReference type="CDD" id="cd06454">
    <property type="entry name" value="KBL_like"/>
    <property type="match status" value="1"/>
</dbReference>
<dbReference type="Gene3D" id="3.90.1150.10">
    <property type="entry name" value="Aspartate Aminotransferase, domain 1"/>
    <property type="match status" value="1"/>
</dbReference>
<gene>
    <name evidence="8" type="ORF">SPHA_32475</name>
</gene>
<dbReference type="PANTHER" id="PTHR13693">
    <property type="entry name" value="CLASS II AMINOTRANSFERASE/8-AMINO-7-OXONONANOATE SYNTHASE"/>
    <property type="match status" value="1"/>
</dbReference>
<comment type="caution">
    <text evidence="8">The sequence shown here is derived from an EMBL/GenBank/DDBJ whole genome shotgun (WGS) entry which is preliminary data.</text>
</comment>
<keyword evidence="6" id="KW-0350">Heme biosynthesis</keyword>
<evidence type="ECO:0000313" key="9">
    <source>
        <dbReference type="Proteomes" id="UP000597762"/>
    </source>
</evidence>
<dbReference type="InterPro" id="IPR010961">
    <property type="entry name" value="4pyrrol_synth_NH2levulA_synth"/>
</dbReference>
<feature type="domain" description="Aminotransferase class I/classII large" evidence="7">
    <location>
        <begin position="213"/>
        <end position="557"/>
    </location>
</feature>
<keyword evidence="4 6" id="KW-0663">Pyridoxal phosphate</keyword>
<proteinExistence type="inferred from homology"/>
<comment type="catalytic activity">
    <reaction evidence="6">
        <text>succinyl-CoA + glycine + H(+) = 5-aminolevulinate + CO2 + CoA</text>
        <dbReference type="Rhea" id="RHEA:12921"/>
        <dbReference type="ChEBI" id="CHEBI:15378"/>
        <dbReference type="ChEBI" id="CHEBI:16526"/>
        <dbReference type="ChEBI" id="CHEBI:57287"/>
        <dbReference type="ChEBI" id="CHEBI:57292"/>
        <dbReference type="ChEBI" id="CHEBI:57305"/>
        <dbReference type="ChEBI" id="CHEBI:356416"/>
        <dbReference type="EC" id="2.3.1.37"/>
    </reaction>
</comment>
<comment type="cofactor">
    <cofactor evidence="1 6">
        <name>pyridoxal 5'-phosphate</name>
        <dbReference type="ChEBI" id="CHEBI:597326"/>
    </cofactor>
</comment>
<dbReference type="GO" id="GO:0006782">
    <property type="term" value="P:protoporphyrinogen IX biosynthetic process"/>
    <property type="evidence" value="ECO:0007669"/>
    <property type="project" value="UniProtKB-UniRule"/>
</dbReference>
<evidence type="ECO:0000256" key="2">
    <source>
        <dbReference type="ARBA" id="ARBA00008392"/>
    </source>
</evidence>
<dbReference type="OrthoDB" id="10263824at2759"/>
<dbReference type="NCBIfam" id="TIGR01821">
    <property type="entry name" value="5aminolev_synth"/>
    <property type="match status" value="1"/>
</dbReference>
<dbReference type="InterPro" id="IPR015422">
    <property type="entry name" value="PyrdxlP-dep_Trfase_small"/>
</dbReference>
<keyword evidence="5 6" id="KW-0012">Acyltransferase</keyword>
<accession>A0A812CE16</accession>
<dbReference type="FunFam" id="3.40.640.10:FF:000006">
    <property type="entry name" value="5-aminolevulinate synthase, mitochondrial"/>
    <property type="match status" value="1"/>
</dbReference>
<evidence type="ECO:0000256" key="4">
    <source>
        <dbReference type="ARBA" id="ARBA00022898"/>
    </source>
</evidence>
<dbReference type="SUPFAM" id="SSF53383">
    <property type="entry name" value="PLP-dependent transferases"/>
    <property type="match status" value="1"/>
</dbReference>
<evidence type="ECO:0000256" key="5">
    <source>
        <dbReference type="ARBA" id="ARBA00023315"/>
    </source>
</evidence>
<reference evidence="8" key="1">
    <citation type="submission" date="2021-01" db="EMBL/GenBank/DDBJ databases">
        <authorList>
            <person name="Li R."/>
            <person name="Bekaert M."/>
        </authorList>
    </citation>
    <scope>NUCLEOTIDE SEQUENCE</scope>
    <source>
        <strain evidence="8">Farmed</strain>
    </source>
</reference>
<name>A0A812CE16_ACAPH</name>
<keyword evidence="9" id="KW-1185">Reference proteome</keyword>
<comment type="pathway">
    <text evidence="6">Porphyrin-containing compound metabolism; protoporphyrin-IX biosynthesis; 5-aminolevulinate from glycine: step 1/1.</text>
</comment>
<evidence type="ECO:0000256" key="6">
    <source>
        <dbReference type="RuleBase" id="RU910713"/>
    </source>
</evidence>
<dbReference type="Gene3D" id="3.40.640.10">
    <property type="entry name" value="Type I PLP-dependent aspartate aminotransferase-like (Major domain)"/>
    <property type="match status" value="1"/>
</dbReference>
<dbReference type="InterPro" id="IPR015424">
    <property type="entry name" value="PyrdxlP-dep_Trfase"/>
</dbReference>
<evidence type="ECO:0000256" key="3">
    <source>
        <dbReference type="ARBA" id="ARBA00022679"/>
    </source>
</evidence>
<dbReference type="AlphaFoldDB" id="A0A812CE16"/>
<organism evidence="8 9">
    <name type="scientific">Acanthosepion pharaonis</name>
    <name type="common">Pharaoh cuttlefish</name>
    <name type="synonym">Sepia pharaonis</name>
    <dbReference type="NCBI Taxonomy" id="158019"/>
    <lineage>
        <taxon>Eukaryota</taxon>
        <taxon>Metazoa</taxon>
        <taxon>Spiralia</taxon>
        <taxon>Lophotrochozoa</taxon>
        <taxon>Mollusca</taxon>
        <taxon>Cephalopoda</taxon>
        <taxon>Coleoidea</taxon>
        <taxon>Decapodiformes</taxon>
        <taxon>Sepiida</taxon>
        <taxon>Sepiina</taxon>
        <taxon>Sepiidae</taxon>
        <taxon>Acanthosepion</taxon>
    </lineage>
</organism>
<dbReference type="UniPathway" id="UPA00251">
    <property type="reaction ID" value="UER00375"/>
</dbReference>
<dbReference type="GO" id="GO:0005739">
    <property type="term" value="C:mitochondrion"/>
    <property type="evidence" value="ECO:0007669"/>
    <property type="project" value="TreeGrafter"/>
</dbReference>
<protein>
    <recommendedName>
        <fullName evidence="6">5-aminolevulinate synthase</fullName>
        <ecNumber evidence="6">2.3.1.37</ecNumber>
    </recommendedName>
    <alternativeName>
        <fullName evidence="6">5-aminolevulinic acid synthase</fullName>
    </alternativeName>
    <alternativeName>
        <fullName evidence="6">Delta-ALA synthase</fullName>
    </alternativeName>
    <alternativeName>
        <fullName evidence="6">Delta-aminolevulinate synthase</fullName>
    </alternativeName>
</protein>
<dbReference type="GO" id="GO:0042541">
    <property type="term" value="P:hemoglobin biosynthetic process"/>
    <property type="evidence" value="ECO:0007669"/>
    <property type="project" value="TreeGrafter"/>
</dbReference>
<dbReference type="InterPro" id="IPR015421">
    <property type="entry name" value="PyrdxlP-dep_Trfase_major"/>
</dbReference>
<dbReference type="GO" id="GO:0003870">
    <property type="term" value="F:5-aminolevulinate synthase activity"/>
    <property type="evidence" value="ECO:0007669"/>
    <property type="project" value="UniProtKB-EC"/>
</dbReference>
<comment type="similarity">
    <text evidence="2 6">Belongs to the class-II pyridoxal-phosphate-dependent aminotransferase family.</text>
</comment>